<name>A0A6S6SIH5_9BACT</name>
<organism evidence="8">
    <name type="scientific">uncultured Aureispira sp</name>
    <dbReference type="NCBI Taxonomy" id="1331704"/>
    <lineage>
        <taxon>Bacteria</taxon>
        <taxon>Pseudomonadati</taxon>
        <taxon>Bacteroidota</taxon>
        <taxon>Saprospiria</taxon>
        <taxon>Saprospirales</taxon>
        <taxon>Saprospiraceae</taxon>
        <taxon>Aureispira</taxon>
        <taxon>environmental samples</taxon>
    </lineage>
</organism>
<dbReference type="GO" id="GO:0051539">
    <property type="term" value="F:4 iron, 4 sulfur cluster binding"/>
    <property type="evidence" value="ECO:0007669"/>
    <property type="project" value="UniProtKB-KW"/>
</dbReference>
<dbReference type="PROSITE" id="PS51379">
    <property type="entry name" value="4FE4S_FER_2"/>
    <property type="match status" value="2"/>
</dbReference>
<dbReference type="Gene3D" id="1.10.1060.10">
    <property type="entry name" value="Alpha-helical ferredoxin"/>
    <property type="match status" value="1"/>
</dbReference>
<gene>
    <name evidence="8" type="ORF">HELGO_WM32282</name>
</gene>
<keyword evidence="1" id="KW-0004">4Fe-4S</keyword>
<feature type="transmembrane region" description="Helical" evidence="6">
    <location>
        <begin position="148"/>
        <end position="167"/>
    </location>
</feature>
<dbReference type="InterPro" id="IPR017896">
    <property type="entry name" value="4Fe4S_Fe-S-bd"/>
</dbReference>
<accession>A0A6S6SIH5</accession>
<dbReference type="PROSITE" id="PS00198">
    <property type="entry name" value="4FE4S_FER_1"/>
    <property type="match status" value="2"/>
</dbReference>
<reference evidence="8" key="1">
    <citation type="submission" date="2020-01" db="EMBL/GenBank/DDBJ databases">
        <authorList>
            <person name="Meier V. D."/>
            <person name="Meier V D."/>
        </authorList>
    </citation>
    <scope>NUCLEOTIDE SEQUENCE</scope>
    <source>
        <strain evidence="8">HLG_WM_MAG_10</strain>
    </source>
</reference>
<dbReference type="AlphaFoldDB" id="A0A6S6SIH5"/>
<feature type="domain" description="4Fe-4S ferredoxin-type" evidence="7">
    <location>
        <begin position="289"/>
        <end position="320"/>
    </location>
</feature>
<dbReference type="GO" id="GO:0005886">
    <property type="term" value="C:plasma membrane"/>
    <property type="evidence" value="ECO:0007669"/>
    <property type="project" value="TreeGrafter"/>
</dbReference>
<evidence type="ECO:0000256" key="5">
    <source>
        <dbReference type="ARBA" id="ARBA00023014"/>
    </source>
</evidence>
<feature type="transmembrane region" description="Helical" evidence="6">
    <location>
        <begin position="205"/>
        <end position="223"/>
    </location>
</feature>
<dbReference type="InterPro" id="IPR009051">
    <property type="entry name" value="Helical_ferredxn"/>
</dbReference>
<evidence type="ECO:0000256" key="2">
    <source>
        <dbReference type="ARBA" id="ARBA00022723"/>
    </source>
</evidence>
<keyword evidence="3" id="KW-0560">Oxidoreductase</keyword>
<dbReference type="GO" id="GO:0016491">
    <property type="term" value="F:oxidoreductase activity"/>
    <property type="evidence" value="ECO:0007669"/>
    <property type="project" value="UniProtKB-KW"/>
</dbReference>
<keyword evidence="5" id="KW-0411">Iron-sulfur</keyword>
<keyword evidence="6" id="KW-0472">Membrane</keyword>
<dbReference type="PANTHER" id="PTHR43255">
    <property type="entry name" value="IRON-SULFUR-BINDING OXIDOREDUCTASE FADF-RELATED-RELATED"/>
    <property type="match status" value="1"/>
</dbReference>
<dbReference type="InterPro" id="IPR051460">
    <property type="entry name" value="HdrC_iron-sulfur_subunit"/>
</dbReference>
<evidence type="ECO:0000256" key="1">
    <source>
        <dbReference type="ARBA" id="ARBA00022485"/>
    </source>
</evidence>
<sequence length="447" mass="50864">MQQAIFAVILLITFGVAFRKYKFVYNNIMLGKKDKIEGDRSQRIKNVLMIALGQKKMFKRPLAAVMHLFIYVAFLFTQIELIEIFVDGLTGSHRFFSHYLGLVYTILISFIEILSLGALVATFVFLARRNLLKLPRFVKPEMEGWPKLDGNLILYAEFLLVTFIFMMNSADMHSHPELNFLISGQLAPLWGDTISPTSLLIAERIGWWGHILVVFAFLNYLPYSKHLHIMLAFPNTYYARLTPKGEMKNMPDIQAEVASMFDPNAAFDEPDPDAPMPKFGVADVFDMPWTDVLAAYTCTECGRCTSVCPANLTGKKLSPRKIMMDVRDRADEIGKNIAANKTEFIADDKKESTSVLTAENYDDKKSLFDYISTEELRACTTCNACMEACPIMISPVDIILDLRRNQILEQSDSPEEWNNMFNTIENNGAPWAFSPDDRDKWIEEANA</sequence>
<dbReference type="SUPFAM" id="SSF46548">
    <property type="entry name" value="alpha-helical ferredoxin"/>
    <property type="match status" value="1"/>
</dbReference>
<feature type="transmembrane region" description="Helical" evidence="6">
    <location>
        <begin position="102"/>
        <end position="127"/>
    </location>
</feature>
<feature type="domain" description="4Fe-4S ferredoxin-type" evidence="7">
    <location>
        <begin position="369"/>
        <end position="398"/>
    </location>
</feature>
<feature type="transmembrane region" description="Helical" evidence="6">
    <location>
        <begin position="6"/>
        <end position="25"/>
    </location>
</feature>
<dbReference type="SUPFAM" id="SSF103501">
    <property type="entry name" value="Respiratory nitrate reductase 1 gamma chain"/>
    <property type="match status" value="1"/>
</dbReference>
<evidence type="ECO:0000256" key="6">
    <source>
        <dbReference type="SAM" id="Phobius"/>
    </source>
</evidence>
<dbReference type="InterPro" id="IPR017900">
    <property type="entry name" value="4Fe4S_Fe_S_CS"/>
</dbReference>
<dbReference type="PANTHER" id="PTHR43255:SF1">
    <property type="entry name" value="IRON-SULFUR-BINDING OXIDOREDUCTASE FADF-RELATED"/>
    <property type="match status" value="1"/>
</dbReference>
<evidence type="ECO:0000256" key="3">
    <source>
        <dbReference type="ARBA" id="ARBA00023002"/>
    </source>
</evidence>
<dbReference type="Pfam" id="PF13187">
    <property type="entry name" value="Fer4_9"/>
    <property type="match status" value="1"/>
</dbReference>
<dbReference type="Gene3D" id="1.20.950.20">
    <property type="entry name" value="Transmembrane di-heme cytochromes, Chain C"/>
    <property type="match status" value="1"/>
</dbReference>
<evidence type="ECO:0000256" key="4">
    <source>
        <dbReference type="ARBA" id="ARBA00023004"/>
    </source>
</evidence>
<evidence type="ECO:0000313" key="8">
    <source>
        <dbReference type="EMBL" id="CAA6802598.1"/>
    </source>
</evidence>
<evidence type="ECO:0000259" key="7">
    <source>
        <dbReference type="PROSITE" id="PS51379"/>
    </source>
</evidence>
<dbReference type="EMBL" id="CACVAQ010000078">
    <property type="protein sequence ID" value="CAA6802598.1"/>
    <property type="molecule type" value="Genomic_DNA"/>
</dbReference>
<dbReference type="GO" id="GO:0046872">
    <property type="term" value="F:metal ion binding"/>
    <property type="evidence" value="ECO:0007669"/>
    <property type="project" value="UniProtKB-KW"/>
</dbReference>
<proteinExistence type="predicted"/>
<feature type="transmembrane region" description="Helical" evidence="6">
    <location>
        <begin position="62"/>
        <end position="82"/>
    </location>
</feature>
<protein>
    <submittedName>
        <fullName evidence="8">Iron-sulphur-binding reductase</fullName>
    </submittedName>
</protein>
<keyword evidence="4" id="KW-0408">Iron</keyword>
<keyword evidence="6" id="KW-1133">Transmembrane helix</keyword>
<keyword evidence="6" id="KW-0812">Transmembrane</keyword>
<keyword evidence="2" id="KW-0479">Metal-binding</keyword>
<dbReference type="InterPro" id="IPR036197">
    <property type="entry name" value="NarG-like_sf"/>
</dbReference>